<name>A0ABR4NZ54_9SACH</name>
<keyword evidence="6" id="KW-0812">Transmembrane</keyword>
<feature type="region of interest" description="Disordered" evidence="13">
    <location>
        <begin position="217"/>
        <end position="242"/>
    </location>
</feature>
<keyword evidence="7 14" id="KW-0732">Signal</keyword>
<evidence type="ECO:0000256" key="9">
    <source>
        <dbReference type="ARBA" id="ARBA00022927"/>
    </source>
</evidence>
<dbReference type="Proteomes" id="UP001623330">
    <property type="component" value="Unassembled WGS sequence"/>
</dbReference>
<evidence type="ECO:0000256" key="11">
    <source>
        <dbReference type="ARBA" id="ARBA00023136"/>
    </source>
</evidence>
<keyword evidence="11" id="KW-0472">Membrane</keyword>
<gene>
    <name evidence="15" type="ORF">RNJ44_03233</name>
</gene>
<feature type="signal peptide" evidence="14">
    <location>
        <begin position="1"/>
        <end position="18"/>
    </location>
</feature>
<feature type="compositionally biased region" description="Basic and acidic residues" evidence="13">
    <location>
        <begin position="217"/>
        <end position="229"/>
    </location>
</feature>
<comment type="function">
    <text evidence="1">Involved in the export of PMA1, possibly through the monitoring or assisting of PMA1 folding and acquisition of competence to enter vesicles.</text>
</comment>
<comment type="similarity">
    <text evidence="3">Belongs to the SOP4 family.</text>
</comment>
<evidence type="ECO:0000256" key="1">
    <source>
        <dbReference type="ARBA" id="ARBA00002205"/>
    </source>
</evidence>
<evidence type="ECO:0000256" key="8">
    <source>
        <dbReference type="ARBA" id="ARBA00022824"/>
    </source>
</evidence>
<evidence type="ECO:0000256" key="12">
    <source>
        <dbReference type="ARBA" id="ARBA00023180"/>
    </source>
</evidence>
<proteinExistence type="inferred from homology"/>
<keyword evidence="9" id="KW-0653">Protein transport</keyword>
<comment type="subcellular location">
    <subcellularLocation>
        <location evidence="2">Endoplasmic reticulum membrane</location>
        <topology evidence="2">Single-pass type I membrane protein</topology>
    </subcellularLocation>
</comment>
<protein>
    <recommendedName>
        <fullName evidence="4">Protein SOP4</fullName>
    </recommendedName>
</protein>
<evidence type="ECO:0000256" key="3">
    <source>
        <dbReference type="ARBA" id="ARBA00007486"/>
    </source>
</evidence>
<evidence type="ECO:0000256" key="6">
    <source>
        <dbReference type="ARBA" id="ARBA00022692"/>
    </source>
</evidence>
<evidence type="ECO:0000256" key="5">
    <source>
        <dbReference type="ARBA" id="ARBA00022448"/>
    </source>
</evidence>
<evidence type="ECO:0000256" key="2">
    <source>
        <dbReference type="ARBA" id="ARBA00004115"/>
    </source>
</evidence>
<evidence type="ECO:0000256" key="13">
    <source>
        <dbReference type="SAM" id="MobiDB-lite"/>
    </source>
</evidence>
<evidence type="ECO:0000313" key="15">
    <source>
        <dbReference type="EMBL" id="KAL3234471.1"/>
    </source>
</evidence>
<evidence type="ECO:0000256" key="7">
    <source>
        <dbReference type="ARBA" id="ARBA00022729"/>
    </source>
</evidence>
<organism evidence="15 16">
    <name type="scientific">Nakaseomyces bracarensis</name>
    <dbReference type="NCBI Taxonomy" id="273131"/>
    <lineage>
        <taxon>Eukaryota</taxon>
        <taxon>Fungi</taxon>
        <taxon>Dikarya</taxon>
        <taxon>Ascomycota</taxon>
        <taxon>Saccharomycotina</taxon>
        <taxon>Saccharomycetes</taxon>
        <taxon>Saccharomycetales</taxon>
        <taxon>Saccharomycetaceae</taxon>
        <taxon>Nakaseomyces</taxon>
    </lineage>
</organism>
<evidence type="ECO:0000256" key="10">
    <source>
        <dbReference type="ARBA" id="ARBA00022989"/>
    </source>
</evidence>
<sequence>MLLPYLYKFLLLLGITQAISVKGRLDLSPTVITAYTIPRVSFRLYQVGNYSTAEPYHDITRITDVNGTFMFNDLPVNPGVNVSTHFVLTPNSMDFNLLPQRILIEITNVHNETTGEVNAKLRAFRNYFGREHFPSKDILFPEQLDEMEVEPYILIKPARSAPFRNYLQPRNVGLFESGPLAGILNSRWKVAGIITLICVMSFPYLVEKFDPETAKAMKEEAERKQREKYMIQPEQTKKQIQA</sequence>
<dbReference type="Pfam" id="PF17081">
    <property type="entry name" value="SOP4"/>
    <property type="match status" value="1"/>
</dbReference>
<accession>A0ABR4NZ54</accession>
<comment type="caution">
    <text evidence="15">The sequence shown here is derived from an EMBL/GenBank/DDBJ whole genome shotgun (WGS) entry which is preliminary data.</text>
</comment>
<keyword evidence="8" id="KW-0256">Endoplasmic reticulum</keyword>
<reference evidence="15 16" key="1">
    <citation type="submission" date="2024-05" db="EMBL/GenBank/DDBJ databases">
        <title>Long read based assembly of the Candida bracarensis genome reveals expanded adhesin content.</title>
        <authorList>
            <person name="Marcet-Houben M."/>
            <person name="Ksiezopolska E."/>
            <person name="Gabaldon T."/>
        </authorList>
    </citation>
    <scope>NUCLEOTIDE SEQUENCE [LARGE SCALE GENOMIC DNA]</scope>
    <source>
        <strain evidence="15 16">CBM6</strain>
    </source>
</reference>
<evidence type="ECO:0000313" key="16">
    <source>
        <dbReference type="Proteomes" id="UP001623330"/>
    </source>
</evidence>
<keyword evidence="16" id="KW-1185">Reference proteome</keyword>
<keyword evidence="5" id="KW-0813">Transport</keyword>
<evidence type="ECO:0000256" key="14">
    <source>
        <dbReference type="SAM" id="SignalP"/>
    </source>
</evidence>
<feature type="chain" id="PRO_5045836140" description="Protein SOP4" evidence="14">
    <location>
        <begin position="19"/>
        <end position="242"/>
    </location>
</feature>
<evidence type="ECO:0000256" key="4">
    <source>
        <dbReference type="ARBA" id="ARBA00020106"/>
    </source>
</evidence>
<dbReference type="InterPro" id="IPR031395">
    <property type="entry name" value="Sop4"/>
</dbReference>
<dbReference type="EMBL" id="JBEVYD010000003">
    <property type="protein sequence ID" value="KAL3234471.1"/>
    <property type="molecule type" value="Genomic_DNA"/>
</dbReference>
<keyword evidence="10" id="KW-1133">Transmembrane helix</keyword>
<keyword evidence="12" id="KW-0325">Glycoprotein</keyword>